<dbReference type="EMBL" id="BQXS01010064">
    <property type="protein sequence ID" value="GKT32819.1"/>
    <property type="molecule type" value="Genomic_DNA"/>
</dbReference>
<comment type="caution">
    <text evidence="1">The sequence shown here is derived from an EMBL/GenBank/DDBJ whole genome shotgun (WGS) entry which is preliminary data.</text>
</comment>
<dbReference type="InterPro" id="IPR016024">
    <property type="entry name" value="ARM-type_fold"/>
</dbReference>
<proteinExistence type="predicted"/>
<reference evidence="1" key="1">
    <citation type="submission" date="2022-03" db="EMBL/GenBank/DDBJ databases">
        <title>Draft genome sequence of Aduncisulcus paluster, a free-living microaerophilic Fornicata.</title>
        <authorList>
            <person name="Yuyama I."/>
            <person name="Kume K."/>
            <person name="Tamura T."/>
            <person name="Inagaki Y."/>
            <person name="Hashimoto T."/>
        </authorList>
    </citation>
    <scope>NUCLEOTIDE SEQUENCE</scope>
    <source>
        <strain evidence="1">NY0171</strain>
    </source>
</reference>
<name>A0ABQ5KNE0_9EUKA</name>
<dbReference type="Proteomes" id="UP001057375">
    <property type="component" value="Unassembled WGS sequence"/>
</dbReference>
<protein>
    <submittedName>
        <fullName evidence="1">Uncharacterized protein</fullName>
    </submittedName>
</protein>
<organism evidence="1 2">
    <name type="scientific">Aduncisulcus paluster</name>
    <dbReference type="NCBI Taxonomy" id="2918883"/>
    <lineage>
        <taxon>Eukaryota</taxon>
        <taxon>Metamonada</taxon>
        <taxon>Carpediemonas-like organisms</taxon>
        <taxon>Aduncisulcus</taxon>
    </lineage>
</organism>
<accession>A0ABQ5KNE0</accession>
<gene>
    <name evidence="1" type="ORF">ADUPG1_006881</name>
</gene>
<evidence type="ECO:0000313" key="2">
    <source>
        <dbReference type="Proteomes" id="UP001057375"/>
    </source>
</evidence>
<dbReference type="SUPFAM" id="SSF48371">
    <property type="entry name" value="ARM repeat"/>
    <property type="match status" value="1"/>
</dbReference>
<keyword evidence="2" id="KW-1185">Reference proteome</keyword>
<sequence>MSQLHQPQVSPIPQKAHAQLKALIESIKQSPNSSDLKCIYEENIPHLKTIFKDFTSLQSSTSISSLRSNRDLFTLWFECLLLFIKHKAIGFYQLKEFFEDYLDPILRVEAVLREGDSEEEEEAGEPRVSSITMTLFMILNVSILNYNSLCITIYPRISPLLSQILTSGQSQVFSELFIETLLGTITSLALSQNDSTKSSLLSLLLPHILPWMEKYPDKKFFLLWVNILKNITSDKDNINPHKDRCSQLWFVFHPVLDVVKDIDIPLDEDYETDLCPLDVDILISCISFFSHLSSIPSQAIEVCNNIKDGLLDGWLKIARSIKEYERNNNVIECLFKLISMFPAVPELIPYIAGKYDEIVEWYHSDDGSVNEMYEKYLTEVCASRYFIEHDSRLKELSDDIETITKKSMDSEEPLKLYPEHKEIIEELAKENSYFIRLPLLTLIKPFIINRLKSPDYSGLFSSDLSWSFILVKITKPQHYHLCSHHISNSPGWAPRSWICYPKALCSEAWSLFHPFITRFAGEFKRFSTFCSNILEYFANLCYDSSHAIEVFESIKDYLDLWFERIVDGYKLRHKTDPIRWSILFALLSTNSSLIPYLSPKYDETVIWSTWNNPHRSKDFLSQKLHQYPLNVSSYLSTSHAQKYFHSIPFVCLIPTIETISSQLFCGFFSSKKQFACHIPLGIKVIFLYQRDEDHRAEFYYSFAGASADLKSLKTVKYVYQFGRKNEDIKDLPEYITHSSLIRYKPAHHILTFMKSDEERSLRHSLYDFVEQTSA</sequence>
<evidence type="ECO:0000313" key="1">
    <source>
        <dbReference type="EMBL" id="GKT32819.1"/>
    </source>
</evidence>